<dbReference type="RefSeq" id="XP_006812694.1">
    <property type="nucleotide sequence ID" value="XM_006812631.1"/>
</dbReference>
<proteinExistence type="predicted"/>
<evidence type="ECO:0000256" key="1">
    <source>
        <dbReference type="SAM" id="MobiDB-lite"/>
    </source>
</evidence>
<feature type="compositionally biased region" description="Acidic residues" evidence="1">
    <location>
        <begin position="206"/>
        <end position="227"/>
    </location>
</feature>
<dbReference type="Proteomes" id="UP000694865">
    <property type="component" value="Unplaced"/>
</dbReference>
<dbReference type="GeneID" id="102801309"/>
<dbReference type="PROSITE" id="PS50168">
    <property type="entry name" value="DED"/>
    <property type="match status" value="1"/>
</dbReference>
<evidence type="ECO:0000313" key="4">
    <source>
        <dbReference type="RefSeq" id="XP_006812694.1"/>
    </source>
</evidence>
<feature type="domain" description="DED" evidence="2">
    <location>
        <begin position="31"/>
        <end position="108"/>
    </location>
</feature>
<dbReference type="SUPFAM" id="SSF47986">
    <property type="entry name" value="DEATH domain"/>
    <property type="match status" value="1"/>
</dbReference>
<protein>
    <submittedName>
        <fullName evidence="4">Glutamic acid-rich protein-like</fullName>
    </submittedName>
</protein>
<dbReference type="InterPro" id="IPR011029">
    <property type="entry name" value="DEATH-like_dom_sf"/>
</dbReference>
<sequence length="233" mass="26622">MSKRVTARYARNKKGSHTSLTCSDIDEGIDRLPRYAHNICRKMDHKTLVSLKKNCDVLTSEQLEMIHNSNDFINALQEEGFLWDDNIEFLCELLRRANRMKTIKQLRSFQFKIRKDKKVQAAKRVDRLHKNIAMKEVKITVLETNLREKDATIAEKDATIAEKDATIADLQAENQSLKDKLQSAEEEDEAEVTQPALAPIEKAEENISDNDDDDEEDEDVDGDETEANLDTAG</sequence>
<keyword evidence="3" id="KW-1185">Reference proteome</keyword>
<evidence type="ECO:0000259" key="2">
    <source>
        <dbReference type="PROSITE" id="PS50168"/>
    </source>
</evidence>
<dbReference type="Gene3D" id="1.10.533.10">
    <property type="entry name" value="Death Domain, Fas"/>
    <property type="match status" value="1"/>
</dbReference>
<feature type="region of interest" description="Disordered" evidence="1">
    <location>
        <begin position="176"/>
        <end position="233"/>
    </location>
</feature>
<name>A0ABM0LY53_SACKO</name>
<evidence type="ECO:0000313" key="3">
    <source>
        <dbReference type="Proteomes" id="UP000694865"/>
    </source>
</evidence>
<reference evidence="4" key="1">
    <citation type="submission" date="2025-08" db="UniProtKB">
        <authorList>
            <consortium name="RefSeq"/>
        </authorList>
    </citation>
    <scope>IDENTIFICATION</scope>
    <source>
        <tissue evidence="4">Testes</tissue>
    </source>
</reference>
<accession>A0ABM0LY53</accession>
<dbReference type="InterPro" id="IPR001875">
    <property type="entry name" value="DED_dom"/>
</dbReference>
<gene>
    <name evidence="4" type="primary">LOC102801309</name>
</gene>
<organism evidence="3 4">
    <name type="scientific">Saccoglossus kowalevskii</name>
    <name type="common">Acorn worm</name>
    <dbReference type="NCBI Taxonomy" id="10224"/>
    <lineage>
        <taxon>Eukaryota</taxon>
        <taxon>Metazoa</taxon>
        <taxon>Hemichordata</taxon>
        <taxon>Enteropneusta</taxon>
        <taxon>Harrimaniidae</taxon>
        <taxon>Saccoglossus</taxon>
    </lineage>
</organism>